<comment type="caution">
    <text evidence="3">The sequence shown here is derived from an EMBL/GenBank/DDBJ whole genome shotgun (WGS) entry which is preliminary data.</text>
</comment>
<feature type="domain" description="Isochorismatase-like" evidence="2">
    <location>
        <begin position="2"/>
        <end position="158"/>
    </location>
</feature>
<dbReference type="SUPFAM" id="SSF52499">
    <property type="entry name" value="Isochorismatase-like hydrolases"/>
    <property type="match status" value="1"/>
</dbReference>
<name>A0ABR6GX41_9BURK</name>
<dbReference type="Gene3D" id="3.40.50.850">
    <property type="entry name" value="Isochorismatase-like"/>
    <property type="match status" value="1"/>
</dbReference>
<dbReference type="EMBL" id="JACHXO010000008">
    <property type="protein sequence ID" value="MBB3196672.1"/>
    <property type="molecule type" value="Genomic_DNA"/>
</dbReference>
<dbReference type="PANTHER" id="PTHR43540">
    <property type="entry name" value="PEROXYUREIDOACRYLATE/UREIDOACRYLATE AMIDOHYDROLASE-RELATED"/>
    <property type="match status" value="1"/>
</dbReference>
<protein>
    <submittedName>
        <fullName evidence="3">Nicotinamidase-related amidase</fullName>
    </submittedName>
</protein>
<evidence type="ECO:0000259" key="2">
    <source>
        <dbReference type="Pfam" id="PF00857"/>
    </source>
</evidence>
<reference evidence="3 4" key="1">
    <citation type="submission" date="2020-08" db="EMBL/GenBank/DDBJ databases">
        <title>Genomic Encyclopedia of Type Strains, Phase III (KMG-III): the genomes of soil and plant-associated and newly described type strains.</title>
        <authorList>
            <person name="Whitman W."/>
        </authorList>
    </citation>
    <scope>NUCLEOTIDE SEQUENCE [LARGE SCALE GENOMIC DNA]</scope>
    <source>
        <strain evidence="3 4">CECT 7247</strain>
    </source>
</reference>
<dbReference type="InterPro" id="IPR036380">
    <property type="entry name" value="Isochorismatase-like_sf"/>
</dbReference>
<keyword evidence="1" id="KW-0378">Hydrolase</keyword>
<gene>
    <name evidence="3" type="ORF">FHS28_004094</name>
</gene>
<proteinExistence type="predicted"/>
<keyword evidence="4" id="KW-1185">Reference proteome</keyword>
<evidence type="ECO:0000256" key="1">
    <source>
        <dbReference type="ARBA" id="ARBA00022801"/>
    </source>
</evidence>
<dbReference type="InterPro" id="IPR000868">
    <property type="entry name" value="Isochorismatase-like_dom"/>
</dbReference>
<evidence type="ECO:0000313" key="4">
    <source>
        <dbReference type="Proteomes" id="UP000574369"/>
    </source>
</evidence>
<sequence length="175" mass="18801">MIVIDLQNDYFPEGAFPLADTDAALAAVLRAIAQAHQLQMPVVLVQHLADPSRGTAPFFNEGTEGAALHPAVRAAAPDAPVIVKRFADSFERTPLHETLQRLGVDALVLCGMMTHNCVTHTALSRQADHYRSITVLKDACSTVSPLMNAIALNALSTRVTLAEVDHRSLQVARTG</sequence>
<organism evidence="3 4">
    <name type="scientific">Roseateles terrae</name>
    <dbReference type="NCBI Taxonomy" id="431060"/>
    <lineage>
        <taxon>Bacteria</taxon>
        <taxon>Pseudomonadati</taxon>
        <taxon>Pseudomonadota</taxon>
        <taxon>Betaproteobacteria</taxon>
        <taxon>Burkholderiales</taxon>
        <taxon>Sphaerotilaceae</taxon>
        <taxon>Roseateles</taxon>
    </lineage>
</organism>
<evidence type="ECO:0000313" key="3">
    <source>
        <dbReference type="EMBL" id="MBB3196672.1"/>
    </source>
</evidence>
<dbReference type="Proteomes" id="UP000574369">
    <property type="component" value="Unassembled WGS sequence"/>
</dbReference>
<accession>A0ABR6GX41</accession>
<dbReference type="InterPro" id="IPR050272">
    <property type="entry name" value="Isochorismatase-like_hydrls"/>
</dbReference>
<dbReference type="PANTHER" id="PTHR43540:SF15">
    <property type="entry name" value="BLR5631 PROTEIN"/>
    <property type="match status" value="1"/>
</dbReference>
<dbReference type="Pfam" id="PF00857">
    <property type="entry name" value="Isochorismatase"/>
    <property type="match status" value="1"/>
</dbReference>